<organism evidence="6 7">
    <name type="scientific">Variovorax humicola</name>
    <dbReference type="NCBI Taxonomy" id="1769758"/>
    <lineage>
        <taxon>Bacteria</taxon>
        <taxon>Pseudomonadati</taxon>
        <taxon>Pseudomonadota</taxon>
        <taxon>Betaproteobacteria</taxon>
        <taxon>Burkholderiales</taxon>
        <taxon>Comamonadaceae</taxon>
        <taxon>Variovorax</taxon>
    </lineage>
</organism>
<evidence type="ECO:0000313" key="7">
    <source>
        <dbReference type="Proteomes" id="UP001363010"/>
    </source>
</evidence>
<evidence type="ECO:0000256" key="2">
    <source>
        <dbReference type="ARBA" id="ARBA00022692"/>
    </source>
</evidence>
<reference evidence="6 7" key="1">
    <citation type="submission" date="2024-03" db="EMBL/GenBank/DDBJ databases">
        <title>Novel species of the genus Variovorax.</title>
        <authorList>
            <person name="Liu Q."/>
            <person name="Xin Y.-H."/>
        </authorList>
    </citation>
    <scope>NUCLEOTIDE SEQUENCE [LARGE SCALE GENOMIC DNA]</scope>
    <source>
        <strain evidence="6 7">KACC 18501</strain>
    </source>
</reference>
<sequence>MLPELMLLGFTAWTLMLLLTTVGAYRLSRVFRGRAGMGDFRADRVEGQDWYVRAMRAHANCLENLPVFAILVYALRAFGIVDHAVDALCVVILAARIPQSLVHVCFAQTDRVVSLRFTLFFVQFLSFFLLIAWIAFHH</sequence>
<evidence type="ECO:0000313" key="6">
    <source>
        <dbReference type="EMBL" id="MEJ8823748.1"/>
    </source>
</evidence>
<dbReference type="Gene3D" id="1.20.120.550">
    <property type="entry name" value="Membrane associated eicosanoid/glutathione metabolism-like domain"/>
    <property type="match status" value="1"/>
</dbReference>
<evidence type="ECO:0000256" key="5">
    <source>
        <dbReference type="SAM" id="Phobius"/>
    </source>
</evidence>
<keyword evidence="2 5" id="KW-0812">Transmembrane</keyword>
<dbReference type="Pfam" id="PF01124">
    <property type="entry name" value="MAPEG"/>
    <property type="match status" value="1"/>
</dbReference>
<gene>
    <name evidence="6" type="ORF">WKW80_17180</name>
</gene>
<keyword evidence="4 5" id="KW-0472">Membrane</keyword>
<dbReference type="EMBL" id="JBBKZV010000009">
    <property type="protein sequence ID" value="MEJ8823748.1"/>
    <property type="molecule type" value="Genomic_DNA"/>
</dbReference>
<dbReference type="Proteomes" id="UP001363010">
    <property type="component" value="Unassembled WGS sequence"/>
</dbReference>
<evidence type="ECO:0000256" key="1">
    <source>
        <dbReference type="ARBA" id="ARBA00004370"/>
    </source>
</evidence>
<keyword evidence="3 5" id="KW-1133">Transmembrane helix</keyword>
<accession>A0ABU8W176</accession>
<evidence type="ECO:0000256" key="4">
    <source>
        <dbReference type="ARBA" id="ARBA00023136"/>
    </source>
</evidence>
<comment type="subcellular location">
    <subcellularLocation>
        <location evidence="1">Membrane</location>
    </subcellularLocation>
</comment>
<comment type="caution">
    <text evidence="6">The sequence shown here is derived from an EMBL/GenBank/DDBJ whole genome shotgun (WGS) entry which is preliminary data.</text>
</comment>
<dbReference type="InterPro" id="IPR023352">
    <property type="entry name" value="MAPEG-like_dom_sf"/>
</dbReference>
<keyword evidence="7" id="KW-1185">Reference proteome</keyword>
<protein>
    <submittedName>
        <fullName evidence="6">MAPEG family protein</fullName>
    </submittedName>
</protein>
<evidence type="ECO:0000256" key="3">
    <source>
        <dbReference type="ARBA" id="ARBA00022989"/>
    </source>
</evidence>
<name>A0ABU8W176_9BURK</name>
<proteinExistence type="predicted"/>
<dbReference type="RefSeq" id="WP_340364776.1">
    <property type="nucleotide sequence ID" value="NZ_JBBKZV010000009.1"/>
</dbReference>
<feature type="transmembrane region" description="Helical" evidence="5">
    <location>
        <begin position="115"/>
        <end position="136"/>
    </location>
</feature>
<dbReference type="SUPFAM" id="SSF161084">
    <property type="entry name" value="MAPEG domain-like"/>
    <property type="match status" value="1"/>
</dbReference>
<dbReference type="InterPro" id="IPR001129">
    <property type="entry name" value="Membr-assoc_MAPEG"/>
</dbReference>